<keyword evidence="3" id="KW-1185">Reference proteome</keyword>
<dbReference type="SUPFAM" id="SSF46785">
    <property type="entry name" value="Winged helix' DNA-binding domain"/>
    <property type="match status" value="1"/>
</dbReference>
<dbReference type="PROSITE" id="PS50995">
    <property type="entry name" value="HTH_MARR_2"/>
    <property type="match status" value="1"/>
</dbReference>
<comment type="caution">
    <text evidence="2">The sequence shown here is derived from an EMBL/GenBank/DDBJ whole genome shotgun (WGS) entry which is preliminary data.</text>
</comment>
<sequence length="183" mass="20810">MREVCPYNCDGPNPAARQALRDTRFYRLSSLPMPSKSASAKQSPLSKPDFEALSDFRYQLRRFLRFSEDAARNEGVTVQQYLLMLHIRGCPGKEWASIGELAERLQAQQHGVVALVNRCEAAGLVKRKLNPDDRRVVQVHLLAKGERCLNRLAMLHRTELESLRGTFRVARITAFNDDEAERG</sequence>
<evidence type="ECO:0000313" key="3">
    <source>
        <dbReference type="Proteomes" id="UP000672657"/>
    </source>
</evidence>
<proteinExistence type="predicted"/>
<dbReference type="InterPro" id="IPR039422">
    <property type="entry name" value="MarR/SlyA-like"/>
</dbReference>
<protein>
    <recommendedName>
        <fullName evidence="1">HTH marR-type domain-containing protein</fullName>
    </recommendedName>
</protein>
<accession>A0ABM8TPV5</accession>
<dbReference type="PANTHER" id="PTHR33164:SF43">
    <property type="entry name" value="HTH-TYPE TRANSCRIPTIONAL REPRESSOR YETL"/>
    <property type="match status" value="1"/>
</dbReference>
<evidence type="ECO:0000259" key="1">
    <source>
        <dbReference type="PROSITE" id="PS50995"/>
    </source>
</evidence>
<dbReference type="Gene3D" id="1.10.10.10">
    <property type="entry name" value="Winged helix-like DNA-binding domain superfamily/Winged helix DNA-binding domain"/>
    <property type="match status" value="1"/>
</dbReference>
<gene>
    <name evidence="2" type="ORF">LMG26411_05622</name>
</gene>
<organism evidence="2 3">
    <name type="scientific">Cupriavidus numazuensis</name>
    <dbReference type="NCBI Taxonomy" id="221992"/>
    <lineage>
        <taxon>Bacteria</taxon>
        <taxon>Pseudomonadati</taxon>
        <taxon>Pseudomonadota</taxon>
        <taxon>Betaproteobacteria</taxon>
        <taxon>Burkholderiales</taxon>
        <taxon>Burkholderiaceae</taxon>
        <taxon>Cupriavidus</taxon>
    </lineage>
</organism>
<dbReference type="EMBL" id="CAJPVI010000041">
    <property type="protein sequence ID" value="CAG2157565.1"/>
    <property type="molecule type" value="Genomic_DNA"/>
</dbReference>
<name>A0ABM8TPV5_9BURK</name>
<evidence type="ECO:0000313" key="2">
    <source>
        <dbReference type="EMBL" id="CAG2157565.1"/>
    </source>
</evidence>
<dbReference type="Pfam" id="PF12802">
    <property type="entry name" value="MarR_2"/>
    <property type="match status" value="1"/>
</dbReference>
<dbReference type="Proteomes" id="UP000672657">
    <property type="component" value="Unassembled WGS sequence"/>
</dbReference>
<dbReference type="InterPro" id="IPR036388">
    <property type="entry name" value="WH-like_DNA-bd_sf"/>
</dbReference>
<dbReference type="InterPro" id="IPR036390">
    <property type="entry name" value="WH_DNA-bd_sf"/>
</dbReference>
<feature type="domain" description="HTH marR-type" evidence="1">
    <location>
        <begin position="53"/>
        <end position="183"/>
    </location>
</feature>
<reference evidence="2 3" key="1">
    <citation type="submission" date="2021-03" db="EMBL/GenBank/DDBJ databases">
        <authorList>
            <person name="Peeters C."/>
        </authorList>
    </citation>
    <scope>NUCLEOTIDE SEQUENCE [LARGE SCALE GENOMIC DNA]</scope>
    <source>
        <strain evidence="2 3">LMG 26411</strain>
    </source>
</reference>
<dbReference type="InterPro" id="IPR000835">
    <property type="entry name" value="HTH_MarR-typ"/>
</dbReference>
<dbReference type="SMART" id="SM00347">
    <property type="entry name" value="HTH_MARR"/>
    <property type="match status" value="1"/>
</dbReference>
<dbReference type="PANTHER" id="PTHR33164">
    <property type="entry name" value="TRANSCRIPTIONAL REGULATOR, MARR FAMILY"/>
    <property type="match status" value="1"/>
</dbReference>